<evidence type="ECO:0000256" key="1">
    <source>
        <dbReference type="SAM" id="MobiDB-lite"/>
    </source>
</evidence>
<feature type="compositionally biased region" description="Polar residues" evidence="1">
    <location>
        <begin position="222"/>
        <end position="231"/>
    </location>
</feature>
<dbReference type="EMBL" id="ODYU01004230">
    <property type="protein sequence ID" value="SOQ43889.1"/>
    <property type="molecule type" value="Genomic_DNA"/>
</dbReference>
<dbReference type="AlphaFoldDB" id="A0A2H1VSU9"/>
<feature type="region of interest" description="Disordered" evidence="1">
    <location>
        <begin position="209"/>
        <end position="231"/>
    </location>
</feature>
<reference evidence="2" key="1">
    <citation type="submission" date="2016-07" db="EMBL/GenBank/DDBJ databases">
        <authorList>
            <person name="Bretaudeau A."/>
        </authorList>
    </citation>
    <scope>NUCLEOTIDE SEQUENCE</scope>
    <source>
        <strain evidence="2">Rice</strain>
        <tissue evidence="2">Whole body</tissue>
    </source>
</reference>
<gene>
    <name evidence="2" type="ORF">SFRICE_007156</name>
</gene>
<organism evidence="2">
    <name type="scientific">Spodoptera frugiperda</name>
    <name type="common">Fall armyworm</name>
    <dbReference type="NCBI Taxonomy" id="7108"/>
    <lineage>
        <taxon>Eukaryota</taxon>
        <taxon>Metazoa</taxon>
        <taxon>Ecdysozoa</taxon>
        <taxon>Arthropoda</taxon>
        <taxon>Hexapoda</taxon>
        <taxon>Insecta</taxon>
        <taxon>Pterygota</taxon>
        <taxon>Neoptera</taxon>
        <taxon>Endopterygota</taxon>
        <taxon>Lepidoptera</taxon>
        <taxon>Glossata</taxon>
        <taxon>Ditrysia</taxon>
        <taxon>Noctuoidea</taxon>
        <taxon>Noctuidae</taxon>
        <taxon>Amphipyrinae</taxon>
        <taxon>Spodoptera</taxon>
    </lineage>
</organism>
<proteinExistence type="predicted"/>
<accession>A0A2H1VSU9</accession>
<evidence type="ECO:0000313" key="2">
    <source>
        <dbReference type="EMBL" id="SOQ43889.1"/>
    </source>
</evidence>
<name>A0A2H1VSU9_SPOFR</name>
<protein>
    <submittedName>
        <fullName evidence="2">SFRICE_007156</fullName>
    </submittedName>
</protein>
<sequence>MISPALGEAGESIRLLLTKKHPAPSLALGRNLGNLDSHPITSLVLDETKRSVRFLLNKNHPIPTPAFQSRVPVVRNSGSGISPTESHLWWADNYLRRARNATHRTHGSDSGRAACYPGSPYADPHVRCLEIGEKKSSNDFSRARGSVRLLLTKNHPVPTPALRTGAPVNPLGSPQLRIRHQPYWGTYPDSMLLLRNFRKTKKSSAILRPTRKSNPRPLARQSHLQPLLQQSKPSVRAGHLIWASTLYSERQRRHDRLRVLTAPR</sequence>